<name>X1TQL8_9ZZZZ</name>
<dbReference type="EMBL" id="BARW01031911">
    <property type="protein sequence ID" value="GAJ07534.1"/>
    <property type="molecule type" value="Genomic_DNA"/>
</dbReference>
<protein>
    <submittedName>
        <fullName evidence="1">Uncharacterized protein</fullName>
    </submittedName>
</protein>
<feature type="non-terminal residue" evidence="1">
    <location>
        <position position="1"/>
    </location>
</feature>
<reference evidence="1" key="1">
    <citation type="journal article" date="2014" name="Front. Microbiol.">
        <title>High frequency of phylogenetically diverse reductive dehalogenase-homologous genes in deep subseafloor sedimentary metagenomes.</title>
        <authorList>
            <person name="Kawai M."/>
            <person name="Futagami T."/>
            <person name="Toyoda A."/>
            <person name="Takaki Y."/>
            <person name="Nishi S."/>
            <person name="Hori S."/>
            <person name="Arai W."/>
            <person name="Tsubouchi T."/>
            <person name="Morono Y."/>
            <person name="Uchiyama I."/>
            <person name="Ito T."/>
            <person name="Fujiyama A."/>
            <person name="Inagaki F."/>
            <person name="Takami H."/>
        </authorList>
    </citation>
    <scope>NUCLEOTIDE SEQUENCE</scope>
    <source>
        <strain evidence="1">Expedition CK06-06</strain>
    </source>
</reference>
<evidence type="ECO:0000313" key="1">
    <source>
        <dbReference type="EMBL" id="GAJ07534.1"/>
    </source>
</evidence>
<dbReference type="AlphaFoldDB" id="X1TQL8"/>
<gene>
    <name evidence="1" type="ORF">S12H4_50636</name>
</gene>
<accession>X1TQL8</accession>
<sequence length="79" mass="9027">CWAETIRTDKLADADRIIERATAQRDAGESREKIDAAEIAIEVTRDWQGQTAASWWIDHREAVLATTIRSRYARLQSVI</sequence>
<proteinExistence type="predicted"/>
<organism evidence="1">
    <name type="scientific">marine sediment metagenome</name>
    <dbReference type="NCBI Taxonomy" id="412755"/>
    <lineage>
        <taxon>unclassified sequences</taxon>
        <taxon>metagenomes</taxon>
        <taxon>ecological metagenomes</taxon>
    </lineage>
</organism>
<comment type="caution">
    <text evidence="1">The sequence shown here is derived from an EMBL/GenBank/DDBJ whole genome shotgun (WGS) entry which is preliminary data.</text>
</comment>